<reference evidence="1" key="1">
    <citation type="submission" date="2020-06" db="EMBL/GenBank/DDBJ databases">
        <title>Analysis procedures for assessing recovery of high quality, complete, closed genomes from Nanopore long read metagenome sequencing.</title>
        <authorList>
            <person name="Bessarab I."/>
            <person name="Arumugam K."/>
            <person name="Haryono M."/>
            <person name="Liu X."/>
            <person name="Roy S."/>
            <person name="Zuniga-Montanez R.E."/>
            <person name="Qiu G."/>
            <person name="Drautz-Moses D.I."/>
            <person name="Law Y.Y."/>
            <person name="Wuertz S."/>
            <person name="Lauro F.M."/>
            <person name="Huson D.H."/>
            <person name="Williams R.B."/>
        </authorList>
    </citation>
    <scope>NUCLEOTIDE SEQUENCE [LARGE SCALE GENOMIC DNA]</scope>
    <source>
        <strain evidence="1">SSD2</strain>
    </source>
</reference>
<gene>
    <name evidence="1" type="ORF">HZT40_13580</name>
</gene>
<evidence type="ECO:0000313" key="2">
    <source>
        <dbReference type="Proteomes" id="UP000510621"/>
    </source>
</evidence>
<accession>A0A7L6ATR0</accession>
<name>A0A7L6ATR0_9GAMM</name>
<proteinExistence type="predicted"/>
<dbReference type="AlphaFoldDB" id="A0A7L6ATR0"/>
<keyword evidence="2" id="KW-1185">Reference proteome</keyword>
<sequence length="116" mass="13740">MIHFSYESCSEKNIHEHRIDDEQNYQNLTSHREYTVIGIDDENYRILNDANEPILYPKSCLKLLTIGFRQDGLEKNIPRTNIMLILQSFQSLGFMRIILTKDEAIDVFNKNINKYK</sequence>
<evidence type="ECO:0000313" key="1">
    <source>
        <dbReference type="EMBL" id="QLQ32443.1"/>
    </source>
</evidence>
<organism evidence="1 2">
    <name type="scientific">Candidatus Thiothrix singaporensis</name>
    <dbReference type="NCBI Taxonomy" id="2799669"/>
    <lineage>
        <taxon>Bacteria</taxon>
        <taxon>Pseudomonadati</taxon>
        <taxon>Pseudomonadota</taxon>
        <taxon>Gammaproteobacteria</taxon>
        <taxon>Thiotrichales</taxon>
        <taxon>Thiotrichaceae</taxon>
        <taxon>Thiothrix</taxon>
    </lineage>
</organism>
<dbReference type="EMBL" id="CP059265">
    <property type="protein sequence ID" value="QLQ32443.1"/>
    <property type="molecule type" value="Genomic_DNA"/>
</dbReference>
<dbReference type="KEGG" id="this:HZT40_13580"/>
<dbReference type="Proteomes" id="UP000510621">
    <property type="component" value="Chromosome"/>
</dbReference>
<protein>
    <submittedName>
        <fullName evidence="1">Uncharacterized protein</fullName>
    </submittedName>
</protein>